<reference evidence="2 3" key="2">
    <citation type="journal article" date="2011" name="ISME J.">
        <title>RNA-seq reveals cooperative metabolic interactions between two termite-gut spirochete species in co-culture.</title>
        <authorList>
            <person name="Rosenthal A.Z."/>
            <person name="Matson E.G."/>
            <person name="Eldar A."/>
            <person name="Leadbetter J.R."/>
        </authorList>
    </citation>
    <scope>NUCLEOTIDE SEQUENCE [LARGE SCALE GENOMIC DNA]</scope>
    <source>
        <strain evidence="3">ATCC BAA-887 / DSM 12427 / ZAS-2</strain>
    </source>
</reference>
<dbReference type="STRING" id="545694.TREPR_2843"/>
<dbReference type="eggNOG" id="ENOG5031CTV">
    <property type="taxonomic scope" value="Bacteria"/>
</dbReference>
<dbReference type="Proteomes" id="UP000009223">
    <property type="component" value="Chromosome"/>
</dbReference>
<proteinExistence type="predicted"/>
<keyword evidence="3" id="KW-1185">Reference proteome</keyword>
<sequence>MAIQPIDLQALFTQLDKVGKEQASQKQGLQLQQAIQGAQIQRETEERIQSVNESQDTGDGLERVKDRSAKKHREYAGGGKGDSSETGDDAEVEEDPSIIRDPALGKNVDLSG</sequence>
<dbReference type="OrthoDB" id="361694at2"/>
<feature type="region of interest" description="Disordered" evidence="1">
    <location>
        <begin position="44"/>
        <end position="112"/>
    </location>
</feature>
<dbReference type="AlphaFoldDB" id="F5YPV2"/>
<evidence type="ECO:0000256" key="1">
    <source>
        <dbReference type="SAM" id="MobiDB-lite"/>
    </source>
</evidence>
<gene>
    <name evidence="2" type="ordered locus">TREPR_2843</name>
</gene>
<organism evidence="2 3">
    <name type="scientific">Treponema primitia (strain ATCC BAA-887 / DSM 12427 / ZAS-2)</name>
    <dbReference type="NCBI Taxonomy" id="545694"/>
    <lineage>
        <taxon>Bacteria</taxon>
        <taxon>Pseudomonadati</taxon>
        <taxon>Spirochaetota</taxon>
        <taxon>Spirochaetia</taxon>
        <taxon>Spirochaetales</taxon>
        <taxon>Treponemataceae</taxon>
        <taxon>Treponema</taxon>
    </lineage>
</organism>
<dbReference type="KEGG" id="tpi:TREPR_2843"/>
<accession>F5YPV2</accession>
<evidence type="ECO:0000313" key="3">
    <source>
        <dbReference type="Proteomes" id="UP000009223"/>
    </source>
</evidence>
<reference evidence="3" key="1">
    <citation type="submission" date="2009-12" db="EMBL/GenBank/DDBJ databases">
        <title>Complete sequence of Treponema primitia strain ZAS-2.</title>
        <authorList>
            <person name="Tetu S.G."/>
            <person name="Matson E."/>
            <person name="Ren Q."/>
            <person name="Seshadri R."/>
            <person name="Elbourne L."/>
            <person name="Hassan K.A."/>
            <person name="Durkin A."/>
            <person name="Radune D."/>
            <person name="Mohamoud Y."/>
            <person name="Shay R."/>
            <person name="Jin S."/>
            <person name="Zhang X."/>
            <person name="Lucey K."/>
            <person name="Ballor N.R."/>
            <person name="Ottesen E."/>
            <person name="Rosenthal R."/>
            <person name="Allen A."/>
            <person name="Leadbetter J.R."/>
            <person name="Paulsen I.T."/>
        </authorList>
    </citation>
    <scope>NUCLEOTIDE SEQUENCE [LARGE SCALE GENOMIC DNA]</scope>
    <source>
        <strain evidence="3">ATCC BAA-887 / DSM 12427 / ZAS-2</strain>
    </source>
</reference>
<name>F5YPV2_TREPZ</name>
<protein>
    <submittedName>
        <fullName evidence="2">Uncharacterized protein</fullName>
    </submittedName>
</protein>
<evidence type="ECO:0000313" key="2">
    <source>
        <dbReference type="EMBL" id="AEF84200.1"/>
    </source>
</evidence>
<feature type="compositionally biased region" description="Acidic residues" evidence="1">
    <location>
        <begin position="85"/>
        <end position="96"/>
    </location>
</feature>
<dbReference type="RefSeq" id="WP_015707397.1">
    <property type="nucleotide sequence ID" value="NC_015578.1"/>
</dbReference>
<dbReference type="EMBL" id="CP001843">
    <property type="protein sequence ID" value="AEF84200.1"/>
    <property type="molecule type" value="Genomic_DNA"/>
</dbReference>
<dbReference type="HOGENOM" id="CLU_171168_0_0_12"/>